<dbReference type="EMBL" id="CP002799">
    <property type="protein sequence ID" value="AEG50925.1"/>
    <property type="molecule type" value="Genomic_DNA"/>
</dbReference>
<gene>
    <name evidence="1" type="ORF">Sphch_3329</name>
</gene>
<protein>
    <submittedName>
        <fullName evidence="1">Uncharacterized protein</fullName>
    </submittedName>
</protein>
<dbReference type="KEGG" id="sch:Sphch_3329"/>
<reference evidence="1 2" key="1">
    <citation type="submission" date="2011-05" db="EMBL/GenBank/DDBJ databases">
        <title>Complete sequence of chromosome 2 of Sphingobium chlorophenolicum L-1.</title>
        <authorList>
            <consortium name="US DOE Joint Genome Institute"/>
            <person name="Lucas S."/>
            <person name="Han J."/>
            <person name="Lapidus A."/>
            <person name="Cheng J.-F."/>
            <person name="Goodwin L."/>
            <person name="Pitluck S."/>
            <person name="Peters L."/>
            <person name="Daligault H."/>
            <person name="Han C."/>
            <person name="Tapia R."/>
            <person name="Land M."/>
            <person name="Hauser L."/>
            <person name="Kyrpides N."/>
            <person name="Ivanova N."/>
            <person name="Pagani I."/>
            <person name="Turner P."/>
            <person name="Copley S."/>
            <person name="Woyke T."/>
        </authorList>
    </citation>
    <scope>NUCLEOTIDE SEQUENCE [LARGE SCALE GENOMIC DNA]</scope>
    <source>
        <strain evidence="1 2">L-1</strain>
    </source>
</reference>
<dbReference type="HOGENOM" id="CLU_2248375_0_0_5"/>
<evidence type="ECO:0000313" key="1">
    <source>
        <dbReference type="EMBL" id="AEG50925.1"/>
    </source>
</evidence>
<proteinExistence type="predicted"/>
<organism evidence="1 2">
    <name type="scientific">Sphingobium chlorophenolicum L-1</name>
    <dbReference type="NCBI Taxonomy" id="690566"/>
    <lineage>
        <taxon>Bacteria</taxon>
        <taxon>Pseudomonadati</taxon>
        <taxon>Pseudomonadota</taxon>
        <taxon>Alphaproteobacteria</taxon>
        <taxon>Sphingomonadales</taxon>
        <taxon>Sphingomonadaceae</taxon>
        <taxon>Sphingobium</taxon>
    </lineage>
</organism>
<dbReference type="PROSITE" id="PS51257">
    <property type="entry name" value="PROKAR_LIPOPROTEIN"/>
    <property type="match status" value="1"/>
</dbReference>
<dbReference type="STRING" id="690566.Sphch_3329"/>
<dbReference type="RefSeq" id="WP_013849155.1">
    <property type="nucleotide sequence ID" value="NC_015594.1"/>
</dbReference>
<accession>F6F3B3</accession>
<keyword evidence="2" id="KW-1185">Reference proteome</keyword>
<dbReference type="AlphaFoldDB" id="F6F3B3"/>
<sequence length="104" mass="10968">MIERLSDTLGSGFLAFGCRVSEASGDSTCLKDALATVPSWPGTGRAGRSRTGAPMLGIQHYVTEDKTPPAELSNGFRTVELGDFCGRKPVIILDSSTGRFTVAC</sequence>
<evidence type="ECO:0000313" key="2">
    <source>
        <dbReference type="Proteomes" id="UP000007150"/>
    </source>
</evidence>
<name>F6F3B3_SPHCR</name>
<dbReference type="Proteomes" id="UP000007150">
    <property type="component" value="Chromosome 2"/>
</dbReference>